<evidence type="ECO:0000313" key="8">
    <source>
        <dbReference type="EMBL" id="GHJ85970.1"/>
    </source>
</evidence>
<evidence type="ECO:0000256" key="3">
    <source>
        <dbReference type="ARBA" id="ARBA00022927"/>
    </source>
</evidence>
<comment type="similarity">
    <text evidence="4">Belongs to the SEC8 family.</text>
</comment>
<dbReference type="EMBL" id="BLZA01000017">
    <property type="protein sequence ID" value="GHJ85970.1"/>
    <property type="molecule type" value="Genomic_DNA"/>
</dbReference>
<dbReference type="PANTHER" id="PTHR14146:SF0">
    <property type="entry name" value="EXOCYST COMPLEX COMPONENT 4"/>
    <property type="match status" value="1"/>
</dbReference>
<protein>
    <recommendedName>
        <fullName evidence="4">Exocyst complex component Sec8</fullName>
    </recommendedName>
</protein>
<evidence type="ECO:0000259" key="7">
    <source>
        <dbReference type="Pfam" id="PF20652"/>
    </source>
</evidence>
<organism evidence="8 9">
    <name type="scientific">Naganishia liquefaciens</name>
    <dbReference type="NCBI Taxonomy" id="104408"/>
    <lineage>
        <taxon>Eukaryota</taxon>
        <taxon>Fungi</taxon>
        <taxon>Dikarya</taxon>
        <taxon>Basidiomycota</taxon>
        <taxon>Agaricomycotina</taxon>
        <taxon>Tremellomycetes</taxon>
        <taxon>Filobasidiales</taxon>
        <taxon>Filobasidiaceae</taxon>
        <taxon>Naganishia</taxon>
    </lineage>
</organism>
<comment type="function">
    <text evidence="4">Component of the exocyst complex involved in the docking of exocytic vesicles with fusion sites on the plasma membrane.</text>
</comment>
<evidence type="ECO:0000259" key="6">
    <source>
        <dbReference type="Pfam" id="PF04048"/>
    </source>
</evidence>
<name>A0A8H3TRP4_9TREE</name>
<dbReference type="InterPro" id="IPR007191">
    <property type="entry name" value="Sec8_exocyst_N"/>
</dbReference>
<feature type="domain" description="Exocyst complex component Sec8 middle helical bundle" evidence="7">
    <location>
        <begin position="520"/>
        <end position="807"/>
    </location>
</feature>
<dbReference type="InterPro" id="IPR048630">
    <property type="entry name" value="Sec8_M"/>
</dbReference>
<feature type="compositionally biased region" description="Basic and acidic residues" evidence="5">
    <location>
        <begin position="105"/>
        <end position="123"/>
    </location>
</feature>
<gene>
    <name evidence="8" type="ORF">NliqN6_2372</name>
</gene>
<feature type="compositionally biased region" description="Low complexity" evidence="5">
    <location>
        <begin position="134"/>
        <end position="144"/>
    </location>
</feature>
<comment type="caution">
    <text evidence="8">The sequence shown here is derived from an EMBL/GenBank/DDBJ whole genome shotgun (WGS) entry which is preliminary data.</text>
</comment>
<feature type="compositionally biased region" description="Basic and acidic residues" evidence="5">
    <location>
        <begin position="147"/>
        <end position="167"/>
    </location>
</feature>
<dbReference type="GO" id="GO:0090522">
    <property type="term" value="P:vesicle tethering involved in exocytosis"/>
    <property type="evidence" value="ECO:0007669"/>
    <property type="project" value="UniProtKB-UniRule"/>
</dbReference>
<keyword evidence="9" id="KW-1185">Reference proteome</keyword>
<feature type="domain" description="Exocyst complex component Sec8 N-terminal" evidence="6">
    <location>
        <begin position="208"/>
        <end position="355"/>
    </location>
</feature>
<dbReference type="Proteomes" id="UP000620104">
    <property type="component" value="Unassembled WGS sequence"/>
</dbReference>
<dbReference type="GO" id="GO:0015031">
    <property type="term" value="P:protein transport"/>
    <property type="evidence" value="ECO:0007669"/>
    <property type="project" value="UniProtKB-KW"/>
</dbReference>
<feature type="region of interest" description="Disordered" evidence="5">
    <location>
        <begin position="1"/>
        <end position="22"/>
    </location>
</feature>
<evidence type="ECO:0000256" key="1">
    <source>
        <dbReference type="ARBA" id="ARBA00022448"/>
    </source>
</evidence>
<feature type="region of interest" description="Disordered" evidence="5">
    <location>
        <begin position="79"/>
        <end position="167"/>
    </location>
</feature>
<evidence type="ECO:0000256" key="2">
    <source>
        <dbReference type="ARBA" id="ARBA00022483"/>
    </source>
</evidence>
<proteinExistence type="inferred from homology"/>
<evidence type="ECO:0000313" key="9">
    <source>
        <dbReference type="Proteomes" id="UP000620104"/>
    </source>
</evidence>
<keyword evidence="2 4" id="KW-0268">Exocytosis</keyword>
<dbReference type="GO" id="GO:0006904">
    <property type="term" value="P:vesicle docking involved in exocytosis"/>
    <property type="evidence" value="ECO:0007669"/>
    <property type="project" value="InterPro"/>
</dbReference>
<reference evidence="8" key="1">
    <citation type="submission" date="2020-07" db="EMBL/GenBank/DDBJ databases">
        <title>Draft Genome Sequence of a Deep-Sea Yeast, Naganishia (Cryptococcus) liquefaciens strain N6.</title>
        <authorList>
            <person name="Han Y.W."/>
            <person name="Kajitani R."/>
            <person name="Morimoto H."/>
            <person name="Parhat M."/>
            <person name="Tsubouchi H."/>
            <person name="Bakenova O."/>
            <person name="Ogata M."/>
            <person name="Argunhan B."/>
            <person name="Aoki R."/>
            <person name="Kajiwara S."/>
            <person name="Itoh T."/>
            <person name="Iwasaki H."/>
        </authorList>
    </citation>
    <scope>NUCLEOTIDE SEQUENCE</scope>
    <source>
        <strain evidence="8">N6</strain>
    </source>
</reference>
<dbReference type="OrthoDB" id="272977at2759"/>
<evidence type="ECO:0000256" key="4">
    <source>
        <dbReference type="RuleBase" id="RU367079"/>
    </source>
</evidence>
<dbReference type="GO" id="GO:0000145">
    <property type="term" value="C:exocyst"/>
    <property type="evidence" value="ECO:0007669"/>
    <property type="project" value="UniProtKB-UniRule"/>
</dbReference>
<dbReference type="GO" id="GO:0006893">
    <property type="term" value="P:Golgi to plasma membrane transport"/>
    <property type="evidence" value="ECO:0007669"/>
    <property type="project" value="TreeGrafter"/>
</dbReference>
<keyword evidence="1 4" id="KW-0813">Transport</keyword>
<dbReference type="InterPro" id="IPR039682">
    <property type="entry name" value="Sec8/EXOC4"/>
</dbReference>
<accession>A0A8H3TRP4</accession>
<dbReference type="GO" id="GO:0006612">
    <property type="term" value="P:protein targeting to membrane"/>
    <property type="evidence" value="ECO:0007669"/>
    <property type="project" value="UniProtKB-UniRule"/>
</dbReference>
<dbReference type="PANTHER" id="PTHR14146">
    <property type="entry name" value="EXOCYST COMPLEX COMPONENT 4"/>
    <property type="match status" value="1"/>
</dbReference>
<evidence type="ECO:0000256" key="5">
    <source>
        <dbReference type="SAM" id="MobiDB-lite"/>
    </source>
</evidence>
<dbReference type="Pfam" id="PF04048">
    <property type="entry name" value="Sec8_N"/>
    <property type="match status" value="1"/>
</dbReference>
<keyword evidence="3 4" id="KW-0653">Protein transport</keyword>
<dbReference type="Pfam" id="PF20652">
    <property type="entry name" value="Sec8_C"/>
    <property type="match status" value="1"/>
</dbReference>
<sequence>MSRRKLQISNPQPYTPPHHLDGAALPAALQPVMVPQGVSLPHRRPSATTTATTMAQRFETSVPPPGVDVDGRWEADRGGMGMGSAAGRPVRPARSVRRPGGGVQLRDDGRGTEGRISEERTRDGLGVASPPLPTTTTTTTTTTTEARTTDRVHRTEMRDEPGRQDTERERKIAVVDAFKSAGATGGRANGKRHAGEEVRSAAGDGDDIDAILRRIKRDWPEVLAPDFAPTSLALSLLHSPTQSTRLPSFLSIHTTLSTSLASSVRAHYQTYANSLPLHAELVRSLAEIQGAIRDAKRGLRAGRERLAGGAAGLDGGVGKRGEMAGLWNKERVVRDTLKLLDTIENLNKVPERLEALIGDRKFLQASVILTRSLKTIDRDEMQEIEALNELRIYLQAQKNALMEIMMDELSNCLYLKTSYSETRWAVYEPGQTEMIVPKYNAEDTADPVPATPADRMSQRLSTFLVGLSMKPMRDPILYLSDAELLDLPAIPLRDRRPAGATGEGILGGANEVAGKAKPINPEQDSFAYMEVMLEALSLLGKLPHALEVISARIGSELNALIETTIDEVAERMDMRRADFQSMRQQTIIEGSSRASIVPTTGSTTLLRTGKPRLRSDALDQSDSADQAETLLDLFWTVYSKLRAVVEGHRVVSEIVGRMGMRPGQAQPAIAIPMEEVIKPMQKEVRTLMHDYLTDHDRGSDLNVKPMTSVNDVLRDSKAARDRNKVIFRFGDTDFQALDRDLAAYQGQVDAAMQAYAPGLVALAEKGVQNGIAVTSINLDLASRKTRQYRLLVKPNPFNARILFQPYLSFVASAKKVAGISSLDDEAEVIGSFMDEFVVKVYLPQLEEKVTGIFQAAVNASAAFQTDISWEMWSAYPIVKSVTDIMGLVNSLCFMLSHTPFQQENYSRLIIGIIVRYYQRCSTHYRDLVTSESYTAGDLPLAATWAQRDEIVALLEELKETPLQDSERRRELVRQETRIELSLNAGKSITEKDLIGGRAKIEALCQLYYSIRWLVSQLNRLKIVSGDDTSPLAAKTTKRLSLIPTSGTIPSPPLQLSTAMAQRFDAILSTYDQLGDLVLFTLRAELRCRMMHYCEVSMSKGNYRIENEADEPDPYILDLTADLGECHGVVTSKLPEEDIRFLFCGLGSLADQIMVSTGRYVRFATQFGVYKIQRNILAIQQTLCNVTDGAEDSILSRAQRYWQLYDLGPKAMLEELQNRKPEFSFDEYNHMLNLQCKVDPKASQRLSTAASQNNATGGVSAHASIDADRTLYNDYLIDLHSLAINNWDS</sequence>